<keyword evidence="1" id="KW-0812">Transmembrane</keyword>
<dbReference type="EMBL" id="BAABHM010000032">
    <property type="protein sequence ID" value="GAA4719632.1"/>
    <property type="molecule type" value="Genomic_DNA"/>
</dbReference>
<comment type="caution">
    <text evidence="2">The sequence shown here is derived from an EMBL/GenBank/DDBJ whole genome shotgun (WGS) entry which is preliminary data.</text>
</comment>
<keyword evidence="1" id="KW-1133">Transmembrane helix</keyword>
<reference evidence="3" key="1">
    <citation type="journal article" date="2019" name="Int. J. Syst. Evol. Microbiol.">
        <title>The Global Catalogue of Microorganisms (GCM) 10K type strain sequencing project: providing services to taxonomists for standard genome sequencing and annotation.</title>
        <authorList>
            <consortium name="The Broad Institute Genomics Platform"/>
            <consortium name="The Broad Institute Genome Sequencing Center for Infectious Disease"/>
            <person name="Wu L."/>
            <person name="Ma J."/>
        </authorList>
    </citation>
    <scope>NUCLEOTIDE SEQUENCE [LARGE SCALE GENOMIC DNA]</scope>
    <source>
        <strain evidence="3">JCM 17975</strain>
    </source>
</reference>
<organism evidence="2 3">
    <name type="scientific">Promicromonospora umidemergens</name>
    <dbReference type="NCBI Taxonomy" id="629679"/>
    <lineage>
        <taxon>Bacteria</taxon>
        <taxon>Bacillati</taxon>
        <taxon>Actinomycetota</taxon>
        <taxon>Actinomycetes</taxon>
        <taxon>Micrococcales</taxon>
        <taxon>Promicromonosporaceae</taxon>
        <taxon>Promicromonospora</taxon>
    </lineage>
</organism>
<gene>
    <name evidence="2" type="ORF">GCM10023198_49490</name>
</gene>
<protein>
    <submittedName>
        <fullName evidence="2">Pilus assembly protein</fullName>
    </submittedName>
</protein>
<proteinExistence type="predicted"/>
<accession>A0ABP8Y429</accession>
<evidence type="ECO:0000313" key="3">
    <source>
        <dbReference type="Proteomes" id="UP001500843"/>
    </source>
</evidence>
<evidence type="ECO:0000313" key="2">
    <source>
        <dbReference type="EMBL" id="GAA4719632.1"/>
    </source>
</evidence>
<keyword evidence="1" id="KW-0472">Membrane</keyword>
<name>A0ABP8Y429_9MICO</name>
<feature type="transmembrane region" description="Helical" evidence="1">
    <location>
        <begin position="21"/>
        <end position="45"/>
    </location>
</feature>
<keyword evidence="3" id="KW-1185">Reference proteome</keyword>
<sequence>MRRVPWRAGRRPDGERGSGSIEAVIGVSAFVLLGSLVIAGGRVAIAHQAIESVAAQAARSASIARTQAEADASAEAAASASLANQDVRCRTSSVAVDTSGFASPPGTPAAVDATVSCAVDLSDVALPGVPGALTITKTMSSPIDTYREH</sequence>
<dbReference type="Proteomes" id="UP001500843">
    <property type="component" value="Unassembled WGS sequence"/>
</dbReference>
<evidence type="ECO:0000256" key="1">
    <source>
        <dbReference type="SAM" id="Phobius"/>
    </source>
</evidence>